<keyword evidence="1" id="KW-0479">Metal-binding</keyword>
<evidence type="ECO:0000313" key="5">
    <source>
        <dbReference type="EMBL" id="CAD8049396.1"/>
    </source>
</evidence>
<gene>
    <name evidence="5" type="ORF">PSON_ATCC_30995.1.T0040084</name>
</gene>
<dbReference type="GO" id="GO:0005829">
    <property type="term" value="C:cytosol"/>
    <property type="evidence" value="ECO:0007669"/>
    <property type="project" value="TreeGrafter"/>
</dbReference>
<name>A0A8S1K8V9_9CILI</name>
<keyword evidence="4" id="KW-0472">Membrane</keyword>
<reference evidence="5" key="1">
    <citation type="submission" date="2021-01" db="EMBL/GenBank/DDBJ databases">
        <authorList>
            <consortium name="Genoscope - CEA"/>
            <person name="William W."/>
        </authorList>
    </citation>
    <scope>NUCLEOTIDE SEQUENCE</scope>
</reference>
<dbReference type="GO" id="GO:0046872">
    <property type="term" value="F:metal ion binding"/>
    <property type="evidence" value="ECO:0007669"/>
    <property type="project" value="UniProtKB-KW"/>
</dbReference>
<accession>A0A8S1K8V9</accession>
<comment type="caution">
    <text evidence="5">The sequence shown here is derived from an EMBL/GenBank/DDBJ whole genome shotgun (WGS) entry which is preliminary data.</text>
</comment>
<dbReference type="PANTHER" id="PTHR43690:SF18">
    <property type="entry name" value="INSULIN-DEGRADING ENZYME-RELATED"/>
    <property type="match status" value="1"/>
</dbReference>
<dbReference type="GO" id="GO:0004222">
    <property type="term" value="F:metalloendopeptidase activity"/>
    <property type="evidence" value="ECO:0007669"/>
    <property type="project" value="TreeGrafter"/>
</dbReference>
<feature type="compositionally biased region" description="Basic and acidic residues" evidence="3">
    <location>
        <begin position="18"/>
        <end position="29"/>
    </location>
</feature>
<evidence type="ECO:0000313" key="6">
    <source>
        <dbReference type="Proteomes" id="UP000692954"/>
    </source>
</evidence>
<feature type="region of interest" description="Disordered" evidence="3">
    <location>
        <begin position="1"/>
        <end position="29"/>
    </location>
</feature>
<feature type="coiled-coil region" evidence="2">
    <location>
        <begin position="891"/>
        <end position="918"/>
    </location>
</feature>
<evidence type="ECO:0000256" key="1">
    <source>
        <dbReference type="ARBA" id="ARBA00022723"/>
    </source>
</evidence>
<keyword evidence="4" id="KW-1133">Transmembrane helix</keyword>
<organism evidence="5 6">
    <name type="scientific">Paramecium sonneborni</name>
    <dbReference type="NCBI Taxonomy" id="65129"/>
    <lineage>
        <taxon>Eukaryota</taxon>
        <taxon>Sar</taxon>
        <taxon>Alveolata</taxon>
        <taxon>Ciliophora</taxon>
        <taxon>Intramacronucleata</taxon>
        <taxon>Oligohymenophorea</taxon>
        <taxon>Peniculida</taxon>
        <taxon>Parameciidae</taxon>
        <taxon>Paramecium</taxon>
    </lineage>
</organism>
<dbReference type="EMBL" id="CAJJDN010000004">
    <property type="protein sequence ID" value="CAD8049396.1"/>
    <property type="molecule type" value="Genomic_DNA"/>
</dbReference>
<dbReference type="GO" id="GO:0051603">
    <property type="term" value="P:proteolysis involved in protein catabolic process"/>
    <property type="evidence" value="ECO:0007669"/>
    <property type="project" value="TreeGrafter"/>
</dbReference>
<dbReference type="GO" id="GO:0005739">
    <property type="term" value="C:mitochondrion"/>
    <property type="evidence" value="ECO:0007669"/>
    <property type="project" value="TreeGrafter"/>
</dbReference>
<feature type="transmembrane region" description="Helical" evidence="4">
    <location>
        <begin position="37"/>
        <end position="57"/>
    </location>
</feature>
<keyword evidence="4" id="KW-0812">Transmembrane</keyword>
<evidence type="ECO:0000256" key="3">
    <source>
        <dbReference type="SAM" id="MobiDB-lite"/>
    </source>
</evidence>
<dbReference type="PANTHER" id="PTHR43690">
    <property type="entry name" value="NARDILYSIN"/>
    <property type="match status" value="1"/>
</dbReference>
<dbReference type="InterPro" id="IPR050626">
    <property type="entry name" value="Peptidase_M16"/>
</dbReference>
<dbReference type="AlphaFoldDB" id="A0A8S1K8V9"/>
<sequence>MSEDEEETQTLFEAEEQTPDKGKKNKRSNDQSRLSKLDVFFIIILLSIMLFTGFNLMGHFNNVKILSNSLNNEILKGLQNVHQNKSLTEEQYITKDNDSQISKKINIKLPVVKDEKEIQKIMPVYSNNIYSQNELQNGIRILFIKSNTQRIDFAITLKIGKRNDPFDKHGLTELLFRCLQTNFQIQIYDYYTTLTTELNIYEELNDKLQELYNILTKPSFVNIEKNANDLFNDLKLQQKSGDFNYVSEFLSQNFTLQDLKLLEVDSDQLIEQYNQYISADTISLIFKSQIQQKMILDQLFQSNLVQIKNLYKFQKADFDNKYDLGKNILKFKSETQQLAIFFMNDQFSFQKFLSYLLPKPFQEVKRQNHLLFNLEQDLKTVLNSTNKFMSFLDYLKQVDEIQLKNLYSYMQSREKLLLNTRQEENLFSIGQILFQNPDYVFKEQQYLPIFDKQEFDQFLQNLANNFIVLIGSKNFQYNKTHESQMDDSKFIMDDVLNKIHEDFIFDKKPLDQILNIDDKYEFQLPSISPFLPENLTKKISVCQEPINKISGQRVQKIDDLRKTVQVVKFKGSREPQFKEVKFFCEFPLPDFQVDCQQIEKAAQNSSTPFQITKNVWWKPSNLGFMVFKGLFIEQTMPPFLTQSRTMLKLLQNYYTELSKRLLQEEFELGYELSFKESINGLNIQMLGYSEKITEFENKVIDLMGYQDEQLFQQVKDFQIQDIKRFHEQNLFLLTSKFYLPYIMLRPIDTQQEILSVLNKINFKQFQEFRSSLLPNKFVILNIGNILPNYDSVKGSQKMYLTQTLNLNGLNLKYIVQRESKNDLNQSVLNYYQTGLTSIETTAKLYFYEDFLQSYAINYSQIGQQIQIKRQSLGCADGLLIYMQDVVPQKGQEEIENFLEKANSHLSKLQNQNIQEQKLHTINKLQNQITFNTLQEEGKYIWDKIVNKNYAFSEIQDVIKYLDEILPKNLKDCSNLTKQGQISVQVYANDQSIEKMKGTKSIEQLVNKKVYECFFTL</sequence>
<protein>
    <submittedName>
        <fullName evidence="5">Uncharacterized protein</fullName>
    </submittedName>
</protein>
<keyword evidence="2" id="KW-0175">Coiled coil</keyword>
<proteinExistence type="predicted"/>
<dbReference type="Proteomes" id="UP000692954">
    <property type="component" value="Unassembled WGS sequence"/>
</dbReference>
<dbReference type="GO" id="GO:0043171">
    <property type="term" value="P:peptide catabolic process"/>
    <property type="evidence" value="ECO:0007669"/>
    <property type="project" value="TreeGrafter"/>
</dbReference>
<evidence type="ECO:0000256" key="4">
    <source>
        <dbReference type="SAM" id="Phobius"/>
    </source>
</evidence>
<keyword evidence="6" id="KW-1185">Reference proteome</keyword>
<evidence type="ECO:0000256" key="2">
    <source>
        <dbReference type="SAM" id="Coils"/>
    </source>
</evidence>
<feature type="compositionally biased region" description="Acidic residues" evidence="3">
    <location>
        <begin position="1"/>
        <end position="17"/>
    </location>
</feature>